<dbReference type="Gene3D" id="3.40.50.1110">
    <property type="entry name" value="SGNH hydrolase"/>
    <property type="match status" value="1"/>
</dbReference>
<evidence type="ECO:0000313" key="4">
    <source>
        <dbReference type="EMBL" id="MFC6356782.1"/>
    </source>
</evidence>
<dbReference type="Proteomes" id="UP001596306">
    <property type="component" value="Unassembled WGS sequence"/>
</dbReference>
<reference evidence="5" key="1">
    <citation type="journal article" date="2019" name="Int. J. Syst. Evol. Microbiol.">
        <title>The Global Catalogue of Microorganisms (GCM) 10K type strain sequencing project: providing services to taxonomists for standard genome sequencing and annotation.</title>
        <authorList>
            <consortium name="The Broad Institute Genomics Platform"/>
            <consortium name="The Broad Institute Genome Sequencing Center for Infectious Disease"/>
            <person name="Wu L."/>
            <person name="Ma J."/>
        </authorList>
    </citation>
    <scope>NUCLEOTIDE SEQUENCE [LARGE SCALE GENOMIC DNA]</scope>
    <source>
        <strain evidence="5">CCUG 43304</strain>
    </source>
</reference>
<dbReference type="InterPro" id="IPR051532">
    <property type="entry name" value="Ester_Hydrolysis_Enzymes"/>
</dbReference>
<feature type="domain" description="SGNH hydrolase-type esterase" evidence="3">
    <location>
        <begin position="114"/>
        <end position="279"/>
    </location>
</feature>
<dbReference type="SUPFAM" id="SSF52266">
    <property type="entry name" value="SGNH hydrolase"/>
    <property type="match status" value="1"/>
</dbReference>
<dbReference type="EMBL" id="JBHSTP010000003">
    <property type="protein sequence ID" value="MFC6356782.1"/>
    <property type="molecule type" value="Genomic_DNA"/>
</dbReference>
<evidence type="ECO:0000256" key="1">
    <source>
        <dbReference type="SAM" id="MobiDB-lite"/>
    </source>
</evidence>
<evidence type="ECO:0000256" key="2">
    <source>
        <dbReference type="SAM" id="Phobius"/>
    </source>
</evidence>
<dbReference type="RefSeq" id="WP_386731768.1">
    <property type="nucleotide sequence ID" value="NZ_JBHSTP010000003.1"/>
</dbReference>
<evidence type="ECO:0000259" key="3">
    <source>
        <dbReference type="Pfam" id="PF13472"/>
    </source>
</evidence>
<gene>
    <name evidence="4" type="ORF">ACFQB0_11765</name>
</gene>
<comment type="caution">
    <text evidence="4">The sequence shown here is derived from an EMBL/GenBank/DDBJ whole genome shotgun (WGS) entry which is preliminary data.</text>
</comment>
<dbReference type="InterPro" id="IPR036514">
    <property type="entry name" value="SGNH_hydro_sf"/>
</dbReference>
<feature type="region of interest" description="Disordered" evidence="1">
    <location>
        <begin position="22"/>
        <end position="42"/>
    </location>
</feature>
<keyword evidence="2" id="KW-1133">Transmembrane helix</keyword>
<name>A0ABW1VIT0_9MICO</name>
<keyword evidence="2" id="KW-0472">Membrane</keyword>
<protein>
    <submittedName>
        <fullName evidence="4">SGNH/GDSL hydrolase family protein</fullName>
    </submittedName>
</protein>
<dbReference type="GO" id="GO:0016787">
    <property type="term" value="F:hydrolase activity"/>
    <property type="evidence" value="ECO:0007669"/>
    <property type="project" value="UniProtKB-KW"/>
</dbReference>
<evidence type="ECO:0000313" key="5">
    <source>
        <dbReference type="Proteomes" id="UP001596306"/>
    </source>
</evidence>
<sequence length="311" mass="33661">MSVSPHETDRAVLRPIRPLQRVPIARSGTPRNPRTREPRSQVLDRGIRRPVDATVQAVVAGFSLALTAMLGALGWPRFRARMAENAAVLSETLPVHSKWWRDHAKKRGELLYVAIGDSAAQGIGASRPDASYVGVLAARMRSVTGRSLRVVNLSVSGATVALAVRDQLPCFVALQPDVVTVSIGANDVAQWNGAHFADGIREIFSALPSHALVADLPCFHLPHNERTVARANRILRRIAAEFGLTVVPLHETTRRQGLLGILTQFAQDMFHPNDHGYRVWADAFIPSLAAALAKRFPKPSDAVAAVVGSSG</sequence>
<accession>A0ABW1VIT0</accession>
<keyword evidence="5" id="KW-1185">Reference proteome</keyword>
<keyword evidence="4" id="KW-0378">Hydrolase</keyword>
<proteinExistence type="predicted"/>
<keyword evidence="2" id="KW-0812">Transmembrane</keyword>
<feature type="transmembrane region" description="Helical" evidence="2">
    <location>
        <begin position="53"/>
        <end position="75"/>
    </location>
</feature>
<dbReference type="PANTHER" id="PTHR30383">
    <property type="entry name" value="THIOESTERASE 1/PROTEASE 1/LYSOPHOSPHOLIPASE L1"/>
    <property type="match status" value="1"/>
</dbReference>
<dbReference type="Pfam" id="PF13472">
    <property type="entry name" value="Lipase_GDSL_2"/>
    <property type="match status" value="1"/>
</dbReference>
<organism evidence="4 5">
    <name type="scientific">Luethyella okanaganae</name>
    <dbReference type="NCBI Taxonomy" id="69372"/>
    <lineage>
        <taxon>Bacteria</taxon>
        <taxon>Bacillati</taxon>
        <taxon>Actinomycetota</taxon>
        <taxon>Actinomycetes</taxon>
        <taxon>Micrococcales</taxon>
        <taxon>Microbacteriaceae</taxon>
        <taxon>Luethyella</taxon>
    </lineage>
</organism>
<dbReference type="PANTHER" id="PTHR30383:SF5">
    <property type="entry name" value="SGNH HYDROLASE-TYPE ESTERASE DOMAIN-CONTAINING PROTEIN"/>
    <property type="match status" value="1"/>
</dbReference>
<dbReference type="InterPro" id="IPR013830">
    <property type="entry name" value="SGNH_hydro"/>
</dbReference>